<name>A0ABT7LFG1_9BURK</name>
<dbReference type="InterPro" id="IPR031656">
    <property type="entry name" value="DAO_C"/>
</dbReference>
<evidence type="ECO:0000259" key="8">
    <source>
        <dbReference type="Pfam" id="PF16901"/>
    </source>
</evidence>
<feature type="domain" description="FAD dependent oxidoreductase" evidence="7">
    <location>
        <begin position="19"/>
        <end position="347"/>
    </location>
</feature>
<dbReference type="EC" id="1.-.-.-" evidence="9"/>
<organism evidence="9 10">
    <name type="scientific">Roseateles subflavus</name>
    <dbReference type="NCBI Taxonomy" id="3053353"/>
    <lineage>
        <taxon>Bacteria</taxon>
        <taxon>Pseudomonadati</taxon>
        <taxon>Pseudomonadota</taxon>
        <taxon>Betaproteobacteria</taxon>
        <taxon>Burkholderiales</taxon>
        <taxon>Sphaerotilaceae</taxon>
        <taxon>Roseateles</taxon>
    </lineage>
</organism>
<evidence type="ECO:0000259" key="7">
    <source>
        <dbReference type="Pfam" id="PF01266"/>
    </source>
</evidence>
<dbReference type="InterPro" id="IPR036188">
    <property type="entry name" value="FAD/NAD-bd_sf"/>
</dbReference>
<dbReference type="GO" id="GO:0016491">
    <property type="term" value="F:oxidoreductase activity"/>
    <property type="evidence" value="ECO:0007669"/>
    <property type="project" value="UniProtKB-KW"/>
</dbReference>
<dbReference type="PANTHER" id="PTHR11985">
    <property type="entry name" value="GLYCEROL-3-PHOSPHATE DEHYDROGENASE"/>
    <property type="match status" value="1"/>
</dbReference>
<dbReference type="Proteomes" id="UP001238603">
    <property type="component" value="Unassembled WGS sequence"/>
</dbReference>
<proteinExistence type="inferred from homology"/>
<keyword evidence="10" id="KW-1185">Reference proteome</keyword>
<evidence type="ECO:0000256" key="2">
    <source>
        <dbReference type="ARBA" id="ARBA00007330"/>
    </source>
</evidence>
<evidence type="ECO:0000256" key="3">
    <source>
        <dbReference type="ARBA" id="ARBA00022630"/>
    </source>
</evidence>
<keyword evidence="4" id="KW-0319">Glycerol metabolism</keyword>
<dbReference type="InterPro" id="IPR006076">
    <property type="entry name" value="FAD-dep_OxRdtase"/>
</dbReference>
<dbReference type="SUPFAM" id="SSF51905">
    <property type="entry name" value="FAD/NAD(P)-binding domain"/>
    <property type="match status" value="1"/>
</dbReference>
<accession>A0ABT7LFG1</accession>
<dbReference type="Gene3D" id="3.50.50.60">
    <property type="entry name" value="FAD/NAD(P)-binding domain"/>
    <property type="match status" value="1"/>
</dbReference>
<keyword evidence="6 9" id="KW-0560">Oxidoreductase</keyword>
<dbReference type="InterPro" id="IPR000447">
    <property type="entry name" value="G3P_DH_FAD-dep"/>
</dbReference>
<dbReference type="InterPro" id="IPR038299">
    <property type="entry name" value="DAO_C_sf"/>
</dbReference>
<reference evidence="9 10" key="1">
    <citation type="submission" date="2023-06" db="EMBL/GenBank/DDBJ databases">
        <title>Pelomonas sp. APW6 16S ribosomal RNA gene genome sequencing and assembly.</title>
        <authorList>
            <person name="Woo H."/>
        </authorList>
    </citation>
    <scope>NUCLEOTIDE SEQUENCE [LARGE SCALE GENOMIC DNA]</scope>
    <source>
        <strain evidence="9 10">APW6</strain>
    </source>
</reference>
<dbReference type="RefSeq" id="WP_285981710.1">
    <property type="nucleotide sequence ID" value="NZ_JASVDS010000002.1"/>
</dbReference>
<dbReference type="EMBL" id="JASVDS010000002">
    <property type="protein sequence ID" value="MDL5031582.1"/>
    <property type="molecule type" value="Genomic_DNA"/>
</dbReference>
<comment type="cofactor">
    <cofactor evidence="1">
        <name>FAD</name>
        <dbReference type="ChEBI" id="CHEBI:57692"/>
    </cofactor>
</comment>
<evidence type="ECO:0000256" key="5">
    <source>
        <dbReference type="ARBA" id="ARBA00022827"/>
    </source>
</evidence>
<comment type="similarity">
    <text evidence="2">Belongs to the FAD-dependent glycerol-3-phosphate dehydrogenase family.</text>
</comment>
<keyword evidence="5" id="KW-0274">FAD</keyword>
<gene>
    <name evidence="9" type="ORF">QRD43_06640</name>
</gene>
<dbReference type="PRINTS" id="PR01001">
    <property type="entry name" value="FADG3PDH"/>
</dbReference>
<dbReference type="Gene3D" id="1.10.8.870">
    <property type="entry name" value="Alpha-glycerophosphate oxidase, cap domain"/>
    <property type="match status" value="1"/>
</dbReference>
<dbReference type="Gene3D" id="3.30.9.10">
    <property type="entry name" value="D-Amino Acid Oxidase, subunit A, domain 2"/>
    <property type="match status" value="1"/>
</dbReference>
<evidence type="ECO:0000313" key="10">
    <source>
        <dbReference type="Proteomes" id="UP001238603"/>
    </source>
</evidence>
<evidence type="ECO:0000313" key="9">
    <source>
        <dbReference type="EMBL" id="MDL5031582.1"/>
    </source>
</evidence>
<dbReference type="Pfam" id="PF01266">
    <property type="entry name" value="DAO"/>
    <property type="match status" value="1"/>
</dbReference>
<protein>
    <submittedName>
        <fullName evidence="9">Glycerol-3-phosphate dehydrogenase/oxidase</fullName>
        <ecNumber evidence="9">1.-.-.-</ecNumber>
    </submittedName>
</protein>
<evidence type="ECO:0000256" key="1">
    <source>
        <dbReference type="ARBA" id="ARBA00001974"/>
    </source>
</evidence>
<feature type="domain" description="Alpha-glycerophosphate oxidase C-terminal" evidence="8">
    <location>
        <begin position="407"/>
        <end position="506"/>
    </location>
</feature>
<dbReference type="Pfam" id="PF16901">
    <property type="entry name" value="DAO_C"/>
    <property type="match status" value="1"/>
</dbReference>
<dbReference type="PANTHER" id="PTHR11985:SF35">
    <property type="entry name" value="ANAEROBIC GLYCEROL-3-PHOSPHATE DEHYDROGENASE SUBUNIT A"/>
    <property type="match status" value="1"/>
</dbReference>
<sequence>MKRAEAWAALRTHEREPLDLLVIGGGIAGAGVALEAARCGARVALVEARDFASGTSSKSSKLVHGGLRYLAQGRIGLTRESVRERRALLRDMPGLVTPLRFLLPVRQSDRKGRRILGVGLAMYDFFAGRRTRQWHAPDAVLAQAPHLAAEGLAGGWSYLDAQTDDARLVLRVLAEARQLGALTLNHVAAERLIETDGRVRGALLHEDASGERLAVQARVVVNATGVWADQLRQDLGARPLLRPLRGSHLLFEAWRLPVAQALAFFHPQDGRPVFALPWEGRTLLGTTDLDHRDPLDREPGITAEEFDYLMQAARAAFPRLALEAEDVVSTYSGVRPVLDSGDHRDPSKEAREHLILDERGLLTVSGGKLTTFRASAIQALRRVQSRVPALRRLQADAALLRAPGIASVHATHALPAPLRQRLLARYGDASATLLAEAAPGELREIPHAECCWAELRHALRHEAVLHLDDLLLRRSRIGLLLRDGGAALLPVLRPLVQETLAWSDERWDDECHRYRERVLRCHGIPREWRP</sequence>
<keyword evidence="3" id="KW-0285">Flavoprotein</keyword>
<evidence type="ECO:0000256" key="4">
    <source>
        <dbReference type="ARBA" id="ARBA00022798"/>
    </source>
</evidence>
<comment type="caution">
    <text evidence="9">The sequence shown here is derived from an EMBL/GenBank/DDBJ whole genome shotgun (WGS) entry which is preliminary data.</text>
</comment>
<evidence type="ECO:0000256" key="6">
    <source>
        <dbReference type="ARBA" id="ARBA00023002"/>
    </source>
</evidence>